<evidence type="ECO:0000256" key="4">
    <source>
        <dbReference type="ARBA" id="ARBA00022989"/>
    </source>
</evidence>
<name>A0A1M5U214_9GAMM</name>
<keyword evidence="3 6" id="KW-0812">Transmembrane</keyword>
<reference evidence="7 8" key="1">
    <citation type="submission" date="2016-11" db="EMBL/GenBank/DDBJ databases">
        <authorList>
            <person name="Jaros S."/>
            <person name="Januszkiewicz K."/>
            <person name="Wedrychowicz H."/>
        </authorList>
    </citation>
    <scope>NUCLEOTIDE SEQUENCE [LARGE SCALE GENOMIC DNA]</scope>
    <source>
        <strain evidence="7 8">DSM 16917</strain>
    </source>
</reference>
<sequence length="263" mass="28728">MIIRGRQAVAGGPVLFAASERWKVTLAEVSCVWVQGEIINNSARAVLALCWLLPAARWWLACREEKDTVDSTLVIVAIVAAVVVMFVISTYNRLVALRNRVGNGFAQIEVQLKRRYDLIPNLVETCKGMMKHERETFEAVVNARNEAAKCLESASGGDAKGVVALAGAEQQLAGALAGMRVAVEAYPDLKANTTMTQLNEEMTSTENKVAFSRQGFNDAVMTYNTAIQSFPANLMAGMFGFQEKAMLEFEDSAQIQAAPKVQF</sequence>
<keyword evidence="4 6" id="KW-1133">Transmembrane helix</keyword>
<dbReference type="AlphaFoldDB" id="A0A1M5U214"/>
<dbReference type="SUPFAM" id="SSF140478">
    <property type="entry name" value="LemA-like"/>
    <property type="match status" value="1"/>
</dbReference>
<evidence type="ECO:0000256" key="2">
    <source>
        <dbReference type="ARBA" id="ARBA00008854"/>
    </source>
</evidence>
<evidence type="ECO:0000313" key="7">
    <source>
        <dbReference type="EMBL" id="SHH56920.1"/>
    </source>
</evidence>
<dbReference type="GO" id="GO:0016020">
    <property type="term" value="C:membrane"/>
    <property type="evidence" value="ECO:0007669"/>
    <property type="project" value="UniProtKB-SubCell"/>
</dbReference>
<evidence type="ECO:0000256" key="6">
    <source>
        <dbReference type="SAM" id="Phobius"/>
    </source>
</evidence>
<dbReference type="PANTHER" id="PTHR34478:SF2">
    <property type="entry name" value="MEMBRANE PROTEIN"/>
    <property type="match status" value="1"/>
</dbReference>
<evidence type="ECO:0000313" key="8">
    <source>
        <dbReference type="Proteomes" id="UP000184268"/>
    </source>
</evidence>
<dbReference type="Pfam" id="PF04011">
    <property type="entry name" value="LemA"/>
    <property type="match status" value="1"/>
</dbReference>
<evidence type="ECO:0000256" key="1">
    <source>
        <dbReference type="ARBA" id="ARBA00004167"/>
    </source>
</evidence>
<dbReference type="EMBL" id="FQXG01000003">
    <property type="protein sequence ID" value="SHH56920.1"/>
    <property type="molecule type" value="Genomic_DNA"/>
</dbReference>
<evidence type="ECO:0000256" key="3">
    <source>
        <dbReference type="ARBA" id="ARBA00022692"/>
    </source>
</evidence>
<comment type="similarity">
    <text evidence="2">Belongs to the LemA family.</text>
</comment>
<dbReference type="InterPro" id="IPR023353">
    <property type="entry name" value="LemA-like_dom_sf"/>
</dbReference>
<dbReference type="Proteomes" id="UP000184268">
    <property type="component" value="Unassembled WGS sequence"/>
</dbReference>
<dbReference type="STRING" id="299255.SAMN02745129_2370"/>
<gene>
    <name evidence="7" type="ORF">SAMN02745129_2370</name>
</gene>
<organism evidence="7 8">
    <name type="scientific">Ferrimonas marina</name>
    <dbReference type="NCBI Taxonomy" id="299255"/>
    <lineage>
        <taxon>Bacteria</taxon>
        <taxon>Pseudomonadati</taxon>
        <taxon>Pseudomonadota</taxon>
        <taxon>Gammaproteobacteria</taxon>
        <taxon>Alteromonadales</taxon>
        <taxon>Ferrimonadaceae</taxon>
        <taxon>Ferrimonas</taxon>
    </lineage>
</organism>
<keyword evidence="5 6" id="KW-0472">Membrane</keyword>
<proteinExistence type="inferred from homology"/>
<keyword evidence="8" id="KW-1185">Reference proteome</keyword>
<feature type="transmembrane region" description="Helical" evidence="6">
    <location>
        <begin position="72"/>
        <end position="91"/>
    </location>
</feature>
<protein>
    <submittedName>
        <fullName evidence="7">LemA protein</fullName>
    </submittedName>
</protein>
<evidence type="ECO:0000256" key="5">
    <source>
        <dbReference type="ARBA" id="ARBA00023136"/>
    </source>
</evidence>
<dbReference type="Gene3D" id="1.20.1440.20">
    <property type="entry name" value="LemA-like domain"/>
    <property type="match status" value="1"/>
</dbReference>
<dbReference type="InterPro" id="IPR007156">
    <property type="entry name" value="MamQ_LemA"/>
</dbReference>
<comment type="subcellular location">
    <subcellularLocation>
        <location evidence="1">Membrane</location>
        <topology evidence="1">Single-pass membrane protein</topology>
    </subcellularLocation>
</comment>
<accession>A0A1M5U214</accession>
<dbReference type="PANTHER" id="PTHR34478">
    <property type="entry name" value="PROTEIN LEMA"/>
    <property type="match status" value="1"/>
</dbReference>